<feature type="domain" description="Gfo/Idh/MocA-like oxidoreductase N-terminal" evidence="1">
    <location>
        <begin position="35"/>
        <end position="164"/>
    </location>
</feature>
<dbReference type="NCBIfam" id="TIGR01409">
    <property type="entry name" value="TAT_signal_seq"/>
    <property type="match status" value="1"/>
</dbReference>
<proteinExistence type="predicted"/>
<dbReference type="SUPFAM" id="SSF51735">
    <property type="entry name" value="NAD(P)-binding Rossmann-fold domains"/>
    <property type="match status" value="1"/>
</dbReference>
<dbReference type="Proteomes" id="UP001500936">
    <property type="component" value="Unassembled WGS sequence"/>
</dbReference>
<dbReference type="InterPro" id="IPR050463">
    <property type="entry name" value="Gfo/Idh/MocA_oxidrdct_glycsds"/>
</dbReference>
<dbReference type="PROSITE" id="PS51318">
    <property type="entry name" value="TAT"/>
    <property type="match status" value="1"/>
</dbReference>
<dbReference type="Gene3D" id="3.30.360.10">
    <property type="entry name" value="Dihydrodipicolinate Reductase, domain 2"/>
    <property type="match status" value="1"/>
</dbReference>
<organism evidence="2 3">
    <name type="scientific">Nibrella viscosa</name>
    <dbReference type="NCBI Taxonomy" id="1084524"/>
    <lineage>
        <taxon>Bacteria</taxon>
        <taxon>Pseudomonadati</taxon>
        <taxon>Bacteroidota</taxon>
        <taxon>Cytophagia</taxon>
        <taxon>Cytophagales</taxon>
        <taxon>Spirosomataceae</taxon>
        <taxon>Nibrella</taxon>
    </lineage>
</organism>
<evidence type="ECO:0000313" key="3">
    <source>
        <dbReference type="Proteomes" id="UP001500936"/>
    </source>
</evidence>
<name>A0ABP8K8U2_9BACT</name>
<evidence type="ECO:0000259" key="1">
    <source>
        <dbReference type="Pfam" id="PF01408"/>
    </source>
</evidence>
<gene>
    <name evidence="2" type="ORF">GCM10023187_16960</name>
</gene>
<dbReference type="Pfam" id="PF01408">
    <property type="entry name" value="GFO_IDH_MocA"/>
    <property type="match status" value="1"/>
</dbReference>
<reference evidence="3" key="1">
    <citation type="journal article" date="2019" name="Int. J. Syst. Evol. Microbiol.">
        <title>The Global Catalogue of Microorganisms (GCM) 10K type strain sequencing project: providing services to taxonomists for standard genome sequencing and annotation.</title>
        <authorList>
            <consortium name="The Broad Institute Genomics Platform"/>
            <consortium name="The Broad Institute Genome Sequencing Center for Infectious Disease"/>
            <person name="Wu L."/>
            <person name="Ma J."/>
        </authorList>
    </citation>
    <scope>NUCLEOTIDE SEQUENCE [LARGE SCALE GENOMIC DNA]</scope>
    <source>
        <strain evidence="3">JCM 17925</strain>
    </source>
</reference>
<dbReference type="InterPro" id="IPR006311">
    <property type="entry name" value="TAT_signal"/>
</dbReference>
<evidence type="ECO:0000313" key="2">
    <source>
        <dbReference type="EMBL" id="GAA4402093.1"/>
    </source>
</evidence>
<accession>A0ABP8K8U2</accession>
<protein>
    <submittedName>
        <fullName evidence="2">Gfo/Idh/MocA family oxidoreductase</fullName>
    </submittedName>
</protein>
<dbReference type="RefSeq" id="WP_345265920.1">
    <property type="nucleotide sequence ID" value="NZ_BAABHB010000002.1"/>
</dbReference>
<comment type="caution">
    <text evidence="2">The sequence shown here is derived from an EMBL/GenBank/DDBJ whole genome shotgun (WGS) entry which is preliminary data.</text>
</comment>
<dbReference type="SUPFAM" id="SSF55347">
    <property type="entry name" value="Glyceraldehyde-3-phosphate dehydrogenase-like, C-terminal domain"/>
    <property type="match status" value="1"/>
</dbReference>
<dbReference type="PANTHER" id="PTHR43818:SF5">
    <property type="entry name" value="OXIDOREDUCTASE FAMILY PROTEIN"/>
    <property type="match status" value="1"/>
</dbReference>
<dbReference type="InterPro" id="IPR019546">
    <property type="entry name" value="TAT_signal_bac_arc"/>
</dbReference>
<sequence>MDSRRDFIKKSALAGLGMSFSASSYARILGSNERVRVGIVGFSDRFRSSLVPSFAAHAKDMNFQFVAVSDIWNRRRDEAEQYLKGKGLISDNFVKCRNNEELYDRKDIDAVIISTADFQHALHCVEAVESGRDAYVEKPFAESLEDARKALKAVEKTKKIVQIGSQRRSAPNYHAANEFIRSGKFGDITMVEMTWNVNQPGRWRRPKLVSEIRKEDTDWVRYQMNRPKAEWDPRKYLEFRLFYPYSSGIPGQWMSHQIDTVHWFSGYDHPRSVVANGGVYVWKDGRTNADTFTAVFDYGPENDKSKGFQVTYHSRMHNEAGGVKEYYYSNGGMINLDTNQITPEGGLQARAAKEMNMQANLLPTIQLEKGAPVETSANTGADDMTSRHMRNWMECVRSRNEPNAPARAGFNHSVANIMATTALQTGKRVTFDDKKQEVVLS</sequence>
<dbReference type="InterPro" id="IPR036291">
    <property type="entry name" value="NAD(P)-bd_dom_sf"/>
</dbReference>
<keyword evidence="3" id="KW-1185">Reference proteome</keyword>
<dbReference type="InterPro" id="IPR000683">
    <property type="entry name" value="Gfo/Idh/MocA-like_OxRdtase_N"/>
</dbReference>
<dbReference type="Gene3D" id="3.40.50.720">
    <property type="entry name" value="NAD(P)-binding Rossmann-like Domain"/>
    <property type="match status" value="1"/>
</dbReference>
<dbReference type="EMBL" id="BAABHB010000002">
    <property type="protein sequence ID" value="GAA4402093.1"/>
    <property type="molecule type" value="Genomic_DNA"/>
</dbReference>
<dbReference type="PANTHER" id="PTHR43818">
    <property type="entry name" value="BCDNA.GH03377"/>
    <property type="match status" value="1"/>
</dbReference>